<feature type="compositionally biased region" description="Polar residues" evidence="1">
    <location>
        <begin position="1"/>
        <end position="13"/>
    </location>
</feature>
<gene>
    <name evidence="2" type="ORF">GCM10011575_42610</name>
</gene>
<evidence type="ECO:0000313" key="3">
    <source>
        <dbReference type="Proteomes" id="UP000613840"/>
    </source>
</evidence>
<name>A0A917W8P9_9ACTN</name>
<sequence length="99" mass="10636">MISETRGSVSEQGETCAPRALANTSELDGPNHPSAPSATRLQAPADHIHDPECQLEQLRTNDCSRPPPRVASMVPCRVTPEPGGRPKELDILAFALRSP</sequence>
<dbReference type="AlphaFoldDB" id="A0A917W8P9"/>
<keyword evidence="3" id="KW-1185">Reference proteome</keyword>
<proteinExistence type="predicted"/>
<feature type="region of interest" description="Disordered" evidence="1">
    <location>
        <begin position="1"/>
        <end position="85"/>
    </location>
</feature>
<dbReference type="EMBL" id="BMMZ01000014">
    <property type="protein sequence ID" value="GGL79748.1"/>
    <property type="molecule type" value="Genomic_DNA"/>
</dbReference>
<evidence type="ECO:0000256" key="1">
    <source>
        <dbReference type="SAM" id="MobiDB-lite"/>
    </source>
</evidence>
<reference evidence="2" key="1">
    <citation type="journal article" date="2014" name="Int. J. Syst. Evol. Microbiol.">
        <title>Complete genome sequence of Corynebacterium casei LMG S-19264T (=DSM 44701T), isolated from a smear-ripened cheese.</title>
        <authorList>
            <consortium name="US DOE Joint Genome Institute (JGI-PGF)"/>
            <person name="Walter F."/>
            <person name="Albersmeier A."/>
            <person name="Kalinowski J."/>
            <person name="Ruckert C."/>
        </authorList>
    </citation>
    <scope>NUCLEOTIDE SEQUENCE</scope>
    <source>
        <strain evidence="2">CGMCC 4.7306</strain>
    </source>
</reference>
<evidence type="ECO:0000313" key="2">
    <source>
        <dbReference type="EMBL" id="GGL79748.1"/>
    </source>
</evidence>
<protein>
    <submittedName>
        <fullName evidence="2">Uncharacterized protein</fullName>
    </submittedName>
</protein>
<dbReference type="Proteomes" id="UP000613840">
    <property type="component" value="Unassembled WGS sequence"/>
</dbReference>
<comment type="caution">
    <text evidence="2">The sequence shown here is derived from an EMBL/GenBank/DDBJ whole genome shotgun (WGS) entry which is preliminary data.</text>
</comment>
<reference evidence="2" key="2">
    <citation type="submission" date="2020-09" db="EMBL/GenBank/DDBJ databases">
        <authorList>
            <person name="Sun Q."/>
            <person name="Zhou Y."/>
        </authorList>
    </citation>
    <scope>NUCLEOTIDE SEQUENCE</scope>
    <source>
        <strain evidence="2">CGMCC 4.7306</strain>
    </source>
</reference>
<accession>A0A917W8P9</accession>
<organism evidence="2 3">
    <name type="scientific">Microlunatus endophyticus</name>
    <dbReference type="NCBI Taxonomy" id="1716077"/>
    <lineage>
        <taxon>Bacteria</taxon>
        <taxon>Bacillati</taxon>
        <taxon>Actinomycetota</taxon>
        <taxon>Actinomycetes</taxon>
        <taxon>Propionibacteriales</taxon>
        <taxon>Propionibacteriaceae</taxon>
        <taxon>Microlunatus</taxon>
    </lineage>
</organism>